<dbReference type="PANTHER" id="PTHR46889:SF5">
    <property type="entry name" value="INTEGRASE PROTEIN"/>
    <property type="match status" value="1"/>
</dbReference>
<dbReference type="InterPro" id="IPR012337">
    <property type="entry name" value="RNaseH-like_sf"/>
</dbReference>
<gene>
    <name evidence="3" type="ORF">ERS852417_02709</name>
    <name evidence="4" type="ORF">FYL37_16110</name>
</gene>
<dbReference type="Pfam" id="PF13276">
    <property type="entry name" value="HTH_21"/>
    <property type="match status" value="1"/>
</dbReference>
<evidence type="ECO:0000259" key="2">
    <source>
        <dbReference type="PROSITE" id="PS50994"/>
    </source>
</evidence>
<dbReference type="GO" id="GO:0003676">
    <property type="term" value="F:nucleic acid binding"/>
    <property type="evidence" value="ECO:0007669"/>
    <property type="project" value="InterPro"/>
</dbReference>
<dbReference type="InterPro" id="IPR048020">
    <property type="entry name" value="Transpos_IS3"/>
</dbReference>
<dbReference type="RefSeq" id="WP_055225024.1">
    <property type="nucleotide sequence ID" value="NZ_CYYW01000027.1"/>
</dbReference>
<reference evidence="4 6" key="2">
    <citation type="submission" date="2019-08" db="EMBL/GenBank/DDBJ databases">
        <authorList>
            <person name="Duncan S."/>
            <person name="Walker A."/>
        </authorList>
    </citation>
    <scope>NUCLEOTIDE SEQUENCE [LARGE SCALE GENOMIC DNA]</scope>
    <source>
        <strain evidence="4 6">L2-21</strain>
    </source>
</reference>
<organism evidence="3 5">
    <name type="scientific">Agathobacter rectalis</name>
    <dbReference type="NCBI Taxonomy" id="39491"/>
    <lineage>
        <taxon>Bacteria</taxon>
        <taxon>Bacillati</taxon>
        <taxon>Bacillota</taxon>
        <taxon>Clostridia</taxon>
        <taxon>Lachnospirales</taxon>
        <taxon>Lachnospiraceae</taxon>
        <taxon>Agathobacter</taxon>
    </lineage>
</organism>
<evidence type="ECO:0000313" key="6">
    <source>
        <dbReference type="Proteomes" id="UP000324325"/>
    </source>
</evidence>
<dbReference type="InterPro" id="IPR001584">
    <property type="entry name" value="Integrase_cat-core"/>
</dbReference>
<reference evidence="3 5" key="1">
    <citation type="submission" date="2015-09" db="EMBL/GenBank/DDBJ databases">
        <authorList>
            <consortium name="Pathogen Informatics"/>
        </authorList>
    </citation>
    <scope>NUCLEOTIDE SEQUENCE [LARGE SCALE GENOMIC DNA]</scope>
    <source>
        <strain evidence="3 5">2789STDY5608860</strain>
    </source>
</reference>
<evidence type="ECO:0000313" key="5">
    <source>
        <dbReference type="Proteomes" id="UP000095384"/>
    </source>
</evidence>
<dbReference type="Pfam" id="PF00665">
    <property type="entry name" value="rve"/>
    <property type="match status" value="1"/>
</dbReference>
<evidence type="ECO:0000313" key="3">
    <source>
        <dbReference type="EMBL" id="CUO61793.1"/>
    </source>
</evidence>
<dbReference type="SUPFAM" id="SSF53098">
    <property type="entry name" value="Ribonuclease H-like"/>
    <property type="match status" value="1"/>
</dbReference>
<dbReference type="EMBL" id="CYYW01000027">
    <property type="protein sequence ID" value="CUO61793.1"/>
    <property type="molecule type" value="Genomic_DNA"/>
</dbReference>
<dbReference type="PANTHER" id="PTHR46889">
    <property type="entry name" value="TRANSPOSASE INSF FOR INSERTION SEQUENCE IS3B-RELATED"/>
    <property type="match status" value="1"/>
</dbReference>
<sequence length="337" mass="38756">MNDSSCIFEIIYNTMQQSHNTMSIKTLCAMAGVSRSGYYAWLNAAPARAQREQQDREDFEQILTAYKMHGYSKGAKGIYMALLHMDPPVVMNLKKIRRLMDKFNLSCPYRGPNPYRRMAKALKTSSVADNLLQREFEAYGPRIVLLTDITYLPYNGTFAYLSTVLDAFTKQILSYVLSPSLEVDFVLETINKLVEYHGVSLQAETIIHSDQGCHYTSHKFINILYDKKLRQSMSRKGNCWDNAPQESFFGHMKDHIKPELAECTSFADVQVIIDNYIDYYNNRRYQWHLARLSPNEFYKFVTTGKYPLDIPNIPAMPAIKKDPKELGASAVDIDDNK</sequence>
<dbReference type="AlphaFoldDB" id="A0A174GHE7"/>
<dbReference type="Proteomes" id="UP000324325">
    <property type="component" value="Unassembled WGS sequence"/>
</dbReference>
<comment type="function">
    <text evidence="1">Involved in the transposition of the insertion sequence.</text>
</comment>
<dbReference type="Pfam" id="PF13333">
    <property type="entry name" value="rve_2"/>
    <property type="match status" value="1"/>
</dbReference>
<evidence type="ECO:0000256" key="1">
    <source>
        <dbReference type="ARBA" id="ARBA00002286"/>
    </source>
</evidence>
<reference evidence="4 6" key="3">
    <citation type="submission" date="2019-09" db="EMBL/GenBank/DDBJ databases">
        <title>Strain-level analysis of Eubacterium rectale using genomes from metagenomes.</title>
        <authorList>
            <person name="Karcher N."/>
            <person name="Segata N."/>
        </authorList>
    </citation>
    <scope>NUCLEOTIDE SEQUENCE [LARGE SCALE GENOMIC DNA]</scope>
    <source>
        <strain evidence="4 6">L2-21</strain>
    </source>
</reference>
<dbReference type="InterPro" id="IPR050900">
    <property type="entry name" value="Transposase_IS3/IS150/IS904"/>
</dbReference>
<proteinExistence type="predicted"/>
<protein>
    <submittedName>
        <fullName evidence="4">IS3 family transposase</fullName>
    </submittedName>
    <submittedName>
        <fullName evidence="3">Integrase core domain</fullName>
    </submittedName>
</protein>
<dbReference type="GO" id="GO:0015074">
    <property type="term" value="P:DNA integration"/>
    <property type="evidence" value="ECO:0007669"/>
    <property type="project" value="InterPro"/>
</dbReference>
<name>A0A174GHE7_9FIRM</name>
<dbReference type="PROSITE" id="PS50994">
    <property type="entry name" value="INTEGRASE"/>
    <property type="match status" value="1"/>
</dbReference>
<dbReference type="InterPro" id="IPR036397">
    <property type="entry name" value="RNaseH_sf"/>
</dbReference>
<dbReference type="Gene3D" id="3.30.420.10">
    <property type="entry name" value="Ribonuclease H-like superfamily/Ribonuclease H"/>
    <property type="match status" value="1"/>
</dbReference>
<accession>A0A174GHE7</accession>
<dbReference type="Proteomes" id="UP000095384">
    <property type="component" value="Unassembled WGS sequence"/>
</dbReference>
<feature type="domain" description="Integrase catalytic" evidence="2">
    <location>
        <begin position="137"/>
        <end position="302"/>
    </location>
</feature>
<dbReference type="InterPro" id="IPR025948">
    <property type="entry name" value="HTH-like_dom"/>
</dbReference>
<dbReference type="NCBIfam" id="NF033516">
    <property type="entry name" value="transpos_IS3"/>
    <property type="match status" value="1"/>
</dbReference>
<evidence type="ECO:0000313" key="4">
    <source>
        <dbReference type="EMBL" id="TYL49814.1"/>
    </source>
</evidence>
<dbReference type="EMBL" id="VSTG01000060">
    <property type="protein sequence ID" value="TYL49814.1"/>
    <property type="molecule type" value="Genomic_DNA"/>
</dbReference>